<dbReference type="SUPFAM" id="SSF51197">
    <property type="entry name" value="Clavaminate synthase-like"/>
    <property type="match status" value="1"/>
</dbReference>
<dbReference type="AlphaFoldDB" id="T1AG61"/>
<dbReference type="PANTHER" id="PTHR12461:SF105">
    <property type="entry name" value="HYPOXIA-INDUCIBLE FACTOR 1-ALPHA INHIBITOR"/>
    <property type="match status" value="1"/>
</dbReference>
<reference evidence="2" key="2">
    <citation type="journal article" date="2014" name="ISME J.">
        <title>Microbial stratification in low pH oxic and suboxic macroscopic growths along an acid mine drainage.</title>
        <authorList>
            <person name="Mendez-Garcia C."/>
            <person name="Mesa V."/>
            <person name="Sprenger R.R."/>
            <person name="Richter M."/>
            <person name="Diez M.S."/>
            <person name="Solano J."/>
            <person name="Bargiela R."/>
            <person name="Golyshina O.V."/>
            <person name="Manteca A."/>
            <person name="Ramos J.L."/>
            <person name="Gallego J.R."/>
            <person name="Llorente I."/>
            <person name="Martins Dos Santos V.A."/>
            <person name="Jensen O.N."/>
            <person name="Pelaez A.I."/>
            <person name="Sanchez J."/>
            <person name="Ferrer M."/>
        </authorList>
    </citation>
    <scope>NUCLEOTIDE SEQUENCE</scope>
</reference>
<dbReference type="PANTHER" id="PTHR12461">
    <property type="entry name" value="HYPOXIA-INDUCIBLE FACTOR 1 ALPHA INHIBITOR-RELATED"/>
    <property type="match status" value="1"/>
</dbReference>
<gene>
    <name evidence="2" type="ORF">B2A_10865</name>
</gene>
<dbReference type="Pfam" id="PF13621">
    <property type="entry name" value="Cupin_8"/>
    <property type="match status" value="1"/>
</dbReference>
<proteinExistence type="predicted"/>
<sequence length="153" mass="17060">MGPIDNTMSGATVSLAASAPEGSEGRFPLFEEVRDQALVAELEAGDALYLPKLWWHRVQSSAPFNGLVNFWWDAFSSGPDAPYTALLLAMISIAERPPAERQAWKAFFEHFVFRTKGHPLRHLPPGRHGLLGPLKPNNYARIRARIMHMLRAG</sequence>
<evidence type="ECO:0000259" key="1">
    <source>
        <dbReference type="Pfam" id="PF13621"/>
    </source>
</evidence>
<dbReference type="EMBL" id="AUZZ01007823">
    <property type="protein sequence ID" value="EQD40930.1"/>
    <property type="molecule type" value="Genomic_DNA"/>
</dbReference>
<dbReference type="InterPro" id="IPR041667">
    <property type="entry name" value="Cupin_8"/>
</dbReference>
<evidence type="ECO:0000313" key="2">
    <source>
        <dbReference type="EMBL" id="EQD40930.1"/>
    </source>
</evidence>
<dbReference type="Gene3D" id="2.60.120.10">
    <property type="entry name" value="Jelly Rolls"/>
    <property type="match status" value="1"/>
</dbReference>
<organism evidence="2">
    <name type="scientific">mine drainage metagenome</name>
    <dbReference type="NCBI Taxonomy" id="410659"/>
    <lineage>
        <taxon>unclassified sequences</taxon>
        <taxon>metagenomes</taxon>
        <taxon>ecological metagenomes</taxon>
    </lineage>
</organism>
<comment type="caution">
    <text evidence="2">The sequence shown here is derived from an EMBL/GenBank/DDBJ whole genome shotgun (WGS) entry which is preliminary data.</text>
</comment>
<protein>
    <submittedName>
        <fullName evidence="2">Pass1-related protein</fullName>
    </submittedName>
</protein>
<name>T1AG61_9ZZZZ</name>
<feature type="domain" description="Cupin-like" evidence="1">
    <location>
        <begin position="22"/>
        <end position="76"/>
    </location>
</feature>
<dbReference type="InterPro" id="IPR014710">
    <property type="entry name" value="RmlC-like_jellyroll"/>
</dbReference>
<accession>T1AG61</accession>
<reference evidence="2" key="1">
    <citation type="submission" date="2013-08" db="EMBL/GenBank/DDBJ databases">
        <authorList>
            <person name="Mendez C."/>
            <person name="Richter M."/>
            <person name="Ferrer M."/>
            <person name="Sanchez J."/>
        </authorList>
    </citation>
    <scope>NUCLEOTIDE SEQUENCE</scope>
</reference>